<dbReference type="InterPro" id="IPR027417">
    <property type="entry name" value="P-loop_NTPase"/>
</dbReference>
<dbReference type="PANTHER" id="PTHR23076">
    <property type="entry name" value="METALLOPROTEASE M41 FTSH"/>
    <property type="match status" value="1"/>
</dbReference>
<proteinExistence type="predicted"/>
<keyword evidence="5" id="KW-0645">Protease</keyword>
<dbReference type="Pfam" id="PF01434">
    <property type="entry name" value="Peptidase_M41"/>
    <property type="match status" value="1"/>
</dbReference>
<keyword evidence="3" id="KW-0175">Coiled coil</keyword>
<evidence type="ECO:0000313" key="5">
    <source>
        <dbReference type="EMBL" id="KAJ4748539.1"/>
    </source>
</evidence>
<dbReference type="GO" id="GO:0006508">
    <property type="term" value="P:proteolysis"/>
    <property type="evidence" value="ECO:0007669"/>
    <property type="project" value="InterPro"/>
</dbReference>
<dbReference type="InterPro" id="IPR003593">
    <property type="entry name" value="AAA+_ATPase"/>
</dbReference>
<dbReference type="GO" id="GO:0016887">
    <property type="term" value="F:ATP hydrolysis activity"/>
    <property type="evidence" value="ECO:0007669"/>
    <property type="project" value="InterPro"/>
</dbReference>
<dbReference type="FunFam" id="3.40.50.300:FF:002568">
    <property type="entry name" value="Cell division protein (FtsH)"/>
    <property type="match status" value="1"/>
</dbReference>
<gene>
    <name evidence="5" type="ORF">LUZ62_082944</name>
</gene>
<comment type="function">
    <text evidence="1">Probable ATP-dependent zinc metallopeptidase.</text>
</comment>
<keyword evidence="5" id="KW-0378">Hydrolase</keyword>
<organism evidence="5 6">
    <name type="scientific">Rhynchospora pubera</name>
    <dbReference type="NCBI Taxonomy" id="906938"/>
    <lineage>
        <taxon>Eukaryota</taxon>
        <taxon>Viridiplantae</taxon>
        <taxon>Streptophyta</taxon>
        <taxon>Embryophyta</taxon>
        <taxon>Tracheophyta</taxon>
        <taxon>Spermatophyta</taxon>
        <taxon>Magnoliopsida</taxon>
        <taxon>Liliopsida</taxon>
        <taxon>Poales</taxon>
        <taxon>Cyperaceae</taxon>
        <taxon>Cyperoideae</taxon>
        <taxon>Rhynchosporeae</taxon>
        <taxon>Rhynchospora</taxon>
    </lineage>
</organism>
<dbReference type="Gene3D" id="3.40.50.300">
    <property type="entry name" value="P-loop containing nucleotide triphosphate hydrolases"/>
    <property type="match status" value="1"/>
</dbReference>
<dbReference type="Pfam" id="PF00004">
    <property type="entry name" value="AAA"/>
    <property type="match status" value="1"/>
</dbReference>
<dbReference type="EMBL" id="JAMFTS010000005">
    <property type="protein sequence ID" value="KAJ4748539.1"/>
    <property type="molecule type" value="Genomic_DNA"/>
</dbReference>
<evidence type="ECO:0000256" key="1">
    <source>
        <dbReference type="ARBA" id="ARBA00003497"/>
    </source>
</evidence>
<sequence length="1304" mass="149990">MECTAFCTLHTNIPSSRKNPLFSFFPHGRRCRLVVPTSSLPSKSKTISIPFPKRSSSISPLKSHSSSEPSNHFHFSSILYHAHKPFAIMLFSIALSLTPHPFSKGCAIAKPATVTSQNNVKSKKQNSSNEHEFSVYTERLLDCVPILENRIKDVIEEKGDMGLVQEALKEVRKRGNEIQKKILHNLWKELEQLGNEKVQCLTKAEMMLEKVLPVREELGKLVRREKVTAGESKDEVAIKERQRIVELERRLEGLEREYNGLIEKAEDFNQKIEMRERFTISVGMREILFVERECEELVGKLNQSLKQKELDRKLKDKYSKLSREDLKKDLEAAQSSYMEQTLLPKSFSNVDSNSNFSFDAGAQQLATRIKQTLVESKQMQRDLENQIRKQMRVYGEERRYVVKTSESEVVKGFPEFESIWKFGEKAVVNPNAVQLKLFHGWAKWREEERAKLKREVLENEEFGRDYMARIKEKILLDRERVVAKTWYNERRKRWEIEPLVVPYAVSRKLVKTARIKHDWAIMYLSLKGDDKEYYVNIKEYDELLQDFGGFDGLYLELQAIGVPTMVQFMPFQFADFDIREAIFMPLGFMYACLAMLGEIRLGKYIRQWVSPKLPKAIDEFMIIIGFPLIERLIPKKTRMNWGMVWPEDADEVVGDTWYLRWQGQTEYKFRGVTSNLRSVLKLTFRYAIYTLLFVKLILLIGSKLPKFPKFKSVIRGGASMQKFYRLQKYLRYRILRTKQKKIDGLDPISSAFDHMKRVKNPPIRLENFANIDSMREEINDIVTCLKDPTAFQERGARAPKGVLIVGERGTGKTSLAMAIAAEARVPVVKIEAQNFDAGIWVGQSASNVRELFQTARDLAPVIIFVEDFEIFAGPRGKTMQTKKQDHEALINQLLVELDGFEKQDGVVLMATARNISKIDEAVRRPGRMDRVLRLQSPTQVERERILLFAAKESMDEELASFVNWKKVAEKTSSLRPSELRHVPIALESHAFRNKFVDPDELLSYCGWFVTFNDNFPHWIRRTKFWKAISKGLVSHLGLALTREDIEAVVDLMEASGSANDGIELANPNAEWSMETKYPHAVWAAGRALIALLLPNFDIVENIWLEPNSWEGIGCTKITKVRIEGLIDGNVESRSYLEKKLVFCFGSHIASKMLVSLSDENLLSSGEVKQAQEIARQMVVEYGWSPDDSPAIYFTSNAVHTLSMGDNHEFDMAAKVQKLYDLGFDKAQEMLQKNYTVLEKIVEELLESNHLTGEDLIHILEKHGGIREKEPFHLLKPNYTELVPRVSRDDIGNGALLNLLSAPIL</sequence>
<dbReference type="InterPro" id="IPR000642">
    <property type="entry name" value="Peptidase_M41"/>
</dbReference>
<keyword evidence="2" id="KW-0809">Transit peptide</keyword>
<feature type="coiled-coil region" evidence="3">
    <location>
        <begin position="237"/>
        <end position="271"/>
    </location>
</feature>
<dbReference type="GO" id="GO:0009535">
    <property type="term" value="C:chloroplast thylakoid membrane"/>
    <property type="evidence" value="ECO:0007669"/>
    <property type="project" value="TreeGrafter"/>
</dbReference>
<dbReference type="GO" id="GO:0004176">
    <property type="term" value="F:ATP-dependent peptidase activity"/>
    <property type="evidence" value="ECO:0007669"/>
    <property type="project" value="InterPro"/>
</dbReference>
<evidence type="ECO:0000313" key="6">
    <source>
        <dbReference type="Proteomes" id="UP001140206"/>
    </source>
</evidence>
<keyword evidence="6" id="KW-1185">Reference proteome</keyword>
<keyword evidence="5" id="KW-0482">Metalloprotease</keyword>
<dbReference type="SUPFAM" id="SSF140990">
    <property type="entry name" value="FtsH protease domain-like"/>
    <property type="match status" value="1"/>
</dbReference>
<dbReference type="Gene3D" id="1.20.58.760">
    <property type="entry name" value="Peptidase M41"/>
    <property type="match status" value="1"/>
</dbReference>
<dbReference type="PANTHER" id="PTHR23076:SF58">
    <property type="entry name" value="INACTIVE ATP-DEPENDENT ZINC METALLOPROTEASE FTSHI 5, CHLOROPLASTIC-RELATED"/>
    <property type="match status" value="1"/>
</dbReference>
<evidence type="ECO:0000259" key="4">
    <source>
        <dbReference type="SMART" id="SM00382"/>
    </source>
</evidence>
<feature type="domain" description="AAA+ ATPase" evidence="4">
    <location>
        <begin position="798"/>
        <end position="938"/>
    </location>
</feature>
<dbReference type="GO" id="GO:0005524">
    <property type="term" value="F:ATP binding"/>
    <property type="evidence" value="ECO:0007669"/>
    <property type="project" value="InterPro"/>
</dbReference>
<protein>
    <submittedName>
        <fullName evidence="5">ATP-dependent zinc metalloprotease FtsH</fullName>
    </submittedName>
</protein>
<name>A0AAV8C154_9POAL</name>
<comment type="caution">
    <text evidence="5">The sequence shown here is derived from an EMBL/GenBank/DDBJ whole genome shotgun (WGS) entry which is preliminary data.</text>
</comment>
<evidence type="ECO:0000256" key="3">
    <source>
        <dbReference type="SAM" id="Coils"/>
    </source>
</evidence>
<dbReference type="InterPro" id="IPR037219">
    <property type="entry name" value="Peptidase_M41-like"/>
</dbReference>
<accession>A0AAV8C154</accession>
<dbReference type="SUPFAM" id="SSF52540">
    <property type="entry name" value="P-loop containing nucleoside triphosphate hydrolases"/>
    <property type="match status" value="1"/>
</dbReference>
<evidence type="ECO:0000256" key="2">
    <source>
        <dbReference type="ARBA" id="ARBA00022946"/>
    </source>
</evidence>
<reference evidence="5" key="1">
    <citation type="submission" date="2022-08" db="EMBL/GenBank/DDBJ databases">
        <authorList>
            <person name="Marques A."/>
        </authorList>
    </citation>
    <scope>NUCLEOTIDE SEQUENCE</scope>
    <source>
        <strain evidence="5">RhyPub2mFocal</strain>
        <tissue evidence="5">Leaves</tissue>
    </source>
</reference>
<dbReference type="Proteomes" id="UP001140206">
    <property type="component" value="Chromosome 5"/>
</dbReference>
<dbReference type="SMART" id="SM00382">
    <property type="entry name" value="AAA"/>
    <property type="match status" value="1"/>
</dbReference>
<dbReference type="InterPro" id="IPR003959">
    <property type="entry name" value="ATPase_AAA_core"/>
</dbReference>
<dbReference type="GO" id="GO:0004222">
    <property type="term" value="F:metalloendopeptidase activity"/>
    <property type="evidence" value="ECO:0007669"/>
    <property type="project" value="InterPro"/>
</dbReference>